<keyword evidence="3" id="KW-1185">Reference proteome</keyword>
<dbReference type="EMBL" id="VFOV01000001">
    <property type="protein sequence ID" value="TQL70082.1"/>
    <property type="molecule type" value="Genomic_DNA"/>
</dbReference>
<name>A0A543ABW0_9ACTN</name>
<keyword evidence="1" id="KW-0472">Membrane</keyword>
<dbReference type="AlphaFoldDB" id="A0A543ABW0"/>
<reference evidence="2 3" key="1">
    <citation type="submission" date="2019-06" db="EMBL/GenBank/DDBJ databases">
        <title>Sequencing the genomes of 1000 actinobacteria strains.</title>
        <authorList>
            <person name="Klenk H.-P."/>
        </authorList>
    </citation>
    <scope>NUCLEOTIDE SEQUENCE [LARGE SCALE GENOMIC DNA]</scope>
    <source>
        <strain evidence="2 3">DSM 25218</strain>
    </source>
</reference>
<evidence type="ECO:0000313" key="3">
    <source>
        <dbReference type="Proteomes" id="UP000320209"/>
    </source>
</evidence>
<feature type="transmembrane region" description="Helical" evidence="1">
    <location>
        <begin position="12"/>
        <end position="30"/>
    </location>
</feature>
<evidence type="ECO:0000313" key="2">
    <source>
        <dbReference type="EMBL" id="TQL70082.1"/>
    </source>
</evidence>
<sequence length="43" mass="4930">MSGDDLIAQGFTPFRMAVAVIVILYIAINYDRIAEFIRRRKGK</sequence>
<keyword evidence="1" id="KW-1133">Transmembrane helix</keyword>
<organism evidence="2 3">
    <name type="scientific">Nocardioides albertanoniae</name>
    <dbReference type="NCBI Taxonomy" id="1175486"/>
    <lineage>
        <taxon>Bacteria</taxon>
        <taxon>Bacillati</taxon>
        <taxon>Actinomycetota</taxon>
        <taxon>Actinomycetes</taxon>
        <taxon>Propionibacteriales</taxon>
        <taxon>Nocardioidaceae</taxon>
        <taxon>Nocardioides</taxon>
    </lineage>
</organism>
<dbReference type="Proteomes" id="UP000320209">
    <property type="component" value="Unassembled WGS sequence"/>
</dbReference>
<accession>A0A543ABW0</accession>
<gene>
    <name evidence="2" type="ORF">FB381_4008</name>
</gene>
<evidence type="ECO:0000256" key="1">
    <source>
        <dbReference type="SAM" id="Phobius"/>
    </source>
</evidence>
<proteinExistence type="predicted"/>
<comment type="caution">
    <text evidence="2">The sequence shown here is derived from an EMBL/GenBank/DDBJ whole genome shotgun (WGS) entry which is preliminary data.</text>
</comment>
<protein>
    <submittedName>
        <fullName evidence="2">Uncharacterized protein</fullName>
    </submittedName>
</protein>
<keyword evidence="1" id="KW-0812">Transmembrane</keyword>
<dbReference type="RefSeq" id="WP_281285060.1">
    <property type="nucleotide sequence ID" value="NZ_VFOV01000001.1"/>
</dbReference>